<organism evidence="6 7">
    <name type="scientific">Shewanella surugensis</name>
    <dbReference type="NCBI Taxonomy" id="212020"/>
    <lineage>
        <taxon>Bacteria</taxon>
        <taxon>Pseudomonadati</taxon>
        <taxon>Pseudomonadota</taxon>
        <taxon>Gammaproteobacteria</taxon>
        <taxon>Alteromonadales</taxon>
        <taxon>Shewanellaceae</taxon>
        <taxon>Shewanella</taxon>
    </lineage>
</organism>
<evidence type="ECO:0000256" key="2">
    <source>
        <dbReference type="ARBA" id="ARBA00022448"/>
    </source>
</evidence>
<keyword evidence="7" id="KW-1185">Reference proteome</keyword>
<keyword evidence="3" id="KW-0547">Nucleotide-binding</keyword>
<dbReference type="CDD" id="cd03255">
    <property type="entry name" value="ABC_MJ0796_LolCDE_FtsE"/>
    <property type="match status" value="1"/>
</dbReference>
<name>A0ABT0LF12_9GAMM</name>
<dbReference type="GO" id="GO:0005524">
    <property type="term" value="F:ATP binding"/>
    <property type="evidence" value="ECO:0007669"/>
    <property type="project" value="UniProtKB-KW"/>
</dbReference>
<accession>A0ABT0LF12</accession>
<dbReference type="SUPFAM" id="SSF52540">
    <property type="entry name" value="P-loop containing nucleoside triphosphate hydrolases"/>
    <property type="match status" value="1"/>
</dbReference>
<evidence type="ECO:0000256" key="4">
    <source>
        <dbReference type="ARBA" id="ARBA00022840"/>
    </source>
</evidence>
<dbReference type="PROSITE" id="PS50893">
    <property type="entry name" value="ABC_TRANSPORTER_2"/>
    <property type="match status" value="1"/>
</dbReference>
<sequence length="237" mass="25514">MSNKSAIVVNALVKSVMTQEGVLTILNGIDLDVKQGESIAILGPSGSGKSTLLGLLAALDAPTGGDIYLDGESLGALDEEGKAALRKEKVSFIFQSFMLVDTLNALENVMLPAELAGIKDARGKAKQMLDRVGLTHRLTHFPHQLSGGEQQRVAIARAFICEPKVLFADEPTGNLDGANSDKITQMLFSMNKESDTTLVLVTHDLILASRCQRQFMMEDGVLSESTNSRPDITDEVR</sequence>
<dbReference type="SMART" id="SM00382">
    <property type="entry name" value="AAA"/>
    <property type="match status" value="1"/>
</dbReference>
<protein>
    <submittedName>
        <fullName evidence="6">ATP-binding cassette domain-containing protein</fullName>
    </submittedName>
</protein>
<reference evidence="6 7" key="1">
    <citation type="submission" date="2022-01" db="EMBL/GenBank/DDBJ databases">
        <title>Whole genome-based taxonomy of the Shewanellaceae.</title>
        <authorList>
            <person name="Martin-Rodriguez A.J."/>
        </authorList>
    </citation>
    <scope>NUCLEOTIDE SEQUENCE [LARGE SCALE GENOMIC DNA]</scope>
    <source>
        <strain evidence="6 7">DSM 17177</strain>
    </source>
</reference>
<keyword evidence="4 6" id="KW-0067">ATP-binding</keyword>
<dbReference type="Proteomes" id="UP001203423">
    <property type="component" value="Unassembled WGS sequence"/>
</dbReference>
<evidence type="ECO:0000259" key="5">
    <source>
        <dbReference type="PROSITE" id="PS50893"/>
    </source>
</evidence>
<dbReference type="PANTHER" id="PTHR42798">
    <property type="entry name" value="LIPOPROTEIN-RELEASING SYSTEM ATP-BINDING PROTEIN LOLD"/>
    <property type="match status" value="1"/>
</dbReference>
<evidence type="ECO:0000313" key="7">
    <source>
        <dbReference type="Proteomes" id="UP001203423"/>
    </source>
</evidence>
<dbReference type="PROSITE" id="PS00211">
    <property type="entry name" value="ABC_TRANSPORTER_1"/>
    <property type="match status" value="1"/>
</dbReference>
<proteinExistence type="inferred from homology"/>
<evidence type="ECO:0000256" key="1">
    <source>
        <dbReference type="ARBA" id="ARBA00005417"/>
    </source>
</evidence>
<dbReference type="RefSeq" id="WP_248941679.1">
    <property type="nucleotide sequence ID" value="NZ_JAKIKS010000081.1"/>
</dbReference>
<dbReference type="InterPro" id="IPR003593">
    <property type="entry name" value="AAA+_ATPase"/>
</dbReference>
<comment type="similarity">
    <text evidence="1">Belongs to the ABC transporter superfamily.</text>
</comment>
<dbReference type="Gene3D" id="3.40.50.300">
    <property type="entry name" value="P-loop containing nucleotide triphosphate hydrolases"/>
    <property type="match status" value="1"/>
</dbReference>
<dbReference type="InterPro" id="IPR017911">
    <property type="entry name" value="MacB-like_ATP-bd"/>
</dbReference>
<dbReference type="InterPro" id="IPR027417">
    <property type="entry name" value="P-loop_NTPase"/>
</dbReference>
<dbReference type="PANTHER" id="PTHR42798:SF2">
    <property type="entry name" value="ABC TRANSPORTER ATP-BINDING PROTEIN MG467-RELATED"/>
    <property type="match status" value="1"/>
</dbReference>
<dbReference type="EMBL" id="JAKIKS010000081">
    <property type="protein sequence ID" value="MCL1126289.1"/>
    <property type="molecule type" value="Genomic_DNA"/>
</dbReference>
<feature type="domain" description="ABC transporter" evidence="5">
    <location>
        <begin position="7"/>
        <end position="236"/>
    </location>
</feature>
<dbReference type="Pfam" id="PF00005">
    <property type="entry name" value="ABC_tran"/>
    <property type="match status" value="1"/>
</dbReference>
<dbReference type="InterPro" id="IPR003439">
    <property type="entry name" value="ABC_transporter-like_ATP-bd"/>
</dbReference>
<evidence type="ECO:0000256" key="3">
    <source>
        <dbReference type="ARBA" id="ARBA00022741"/>
    </source>
</evidence>
<gene>
    <name evidence="6" type="ORF">L2764_17830</name>
</gene>
<keyword evidence="2" id="KW-0813">Transport</keyword>
<dbReference type="InterPro" id="IPR017871">
    <property type="entry name" value="ABC_transporter-like_CS"/>
</dbReference>
<comment type="caution">
    <text evidence="6">The sequence shown here is derived from an EMBL/GenBank/DDBJ whole genome shotgun (WGS) entry which is preliminary data.</text>
</comment>
<evidence type="ECO:0000313" key="6">
    <source>
        <dbReference type="EMBL" id="MCL1126289.1"/>
    </source>
</evidence>